<evidence type="ECO:0000313" key="3">
    <source>
        <dbReference type="Proteomes" id="UP000265520"/>
    </source>
</evidence>
<accession>A0A392U191</accession>
<evidence type="ECO:0000256" key="1">
    <source>
        <dbReference type="SAM" id="MobiDB-lite"/>
    </source>
</evidence>
<protein>
    <submittedName>
        <fullName evidence="2">Uncharacterized protein</fullName>
    </submittedName>
</protein>
<comment type="caution">
    <text evidence="2">The sequence shown here is derived from an EMBL/GenBank/DDBJ whole genome shotgun (WGS) entry which is preliminary data.</text>
</comment>
<feature type="compositionally biased region" description="Gly residues" evidence="1">
    <location>
        <begin position="26"/>
        <end position="38"/>
    </location>
</feature>
<evidence type="ECO:0000313" key="2">
    <source>
        <dbReference type="EMBL" id="MCI67213.1"/>
    </source>
</evidence>
<dbReference type="AlphaFoldDB" id="A0A392U191"/>
<organism evidence="2 3">
    <name type="scientific">Trifolium medium</name>
    <dbReference type="NCBI Taxonomy" id="97028"/>
    <lineage>
        <taxon>Eukaryota</taxon>
        <taxon>Viridiplantae</taxon>
        <taxon>Streptophyta</taxon>
        <taxon>Embryophyta</taxon>
        <taxon>Tracheophyta</taxon>
        <taxon>Spermatophyta</taxon>
        <taxon>Magnoliopsida</taxon>
        <taxon>eudicotyledons</taxon>
        <taxon>Gunneridae</taxon>
        <taxon>Pentapetalae</taxon>
        <taxon>rosids</taxon>
        <taxon>fabids</taxon>
        <taxon>Fabales</taxon>
        <taxon>Fabaceae</taxon>
        <taxon>Papilionoideae</taxon>
        <taxon>50 kb inversion clade</taxon>
        <taxon>NPAAA clade</taxon>
        <taxon>Hologalegina</taxon>
        <taxon>IRL clade</taxon>
        <taxon>Trifolieae</taxon>
        <taxon>Trifolium</taxon>
    </lineage>
</organism>
<feature type="region of interest" description="Disordered" evidence="1">
    <location>
        <begin position="25"/>
        <end position="44"/>
    </location>
</feature>
<sequence length="44" mass="3997">MGGGPAAGVAPLSCRNSVGTRMGGCVKIGGGPLTGGGQTPKPSG</sequence>
<reference evidence="2 3" key="1">
    <citation type="journal article" date="2018" name="Front. Plant Sci.">
        <title>Red Clover (Trifolium pratense) and Zigzag Clover (T. medium) - A Picture of Genomic Similarities and Differences.</title>
        <authorList>
            <person name="Dluhosova J."/>
            <person name="Istvanek J."/>
            <person name="Nedelnik J."/>
            <person name="Repkova J."/>
        </authorList>
    </citation>
    <scope>NUCLEOTIDE SEQUENCE [LARGE SCALE GENOMIC DNA]</scope>
    <source>
        <strain evidence="3">cv. 10/8</strain>
        <tissue evidence="2">Leaf</tissue>
    </source>
</reference>
<name>A0A392U191_9FABA</name>
<keyword evidence="3" id="KW-1185">Reference proteome</keyword>
<dbReference type="Proteomes" id="UP000265520">
    <property type="component" value="Unassembled WGS sequence"/>
</dbReference>
<dbReference type="EMBL" id="LXQA010711722">
    <property type="protein sequence ID" value="MCI67213.1"/>
    <property type="molecule type" value="Genomic_DNA"/>
</dbReference>
<proteinExistence type="predicted"/>
<feature type="non-terminal residue" evidence="2">
    <location>
        <position position="44"/>
    </location>
</feature>